<organism evidence="2 3">
    <name type="scientific">Stachybotrys elegans</name>
    <dbReference type="NCBI Taxonomy" id="80388"/>
    <lineage>
        <taxon>Eukaryota</taxon>
        <taxon>Fungi</taxon>
        <taxon>Dikarya</taxon>
        <taxon>Ascomycota</taxon>
        <taxon>Pezizomycotina</taxon>
        <taxon>Sordariomycetes</taxon>
        <taxon>Hypocreomycetidae</taxon>
        <taxon>Hypocreales</taxon>
        <taxon>Stachybotryaceae</taxon>
        <taxon>Stachybotrys</taxon>
    </lineage>
</organism>
<dbReference type="Pfam" id="PF13460">
    <property type="entry name" value="NAD_binding_10"/>
    <property type="match status" value="1"/>
</dbReference>
<evidence type="ECO:0000259" key="1">
    <source>
        <dbReference type="Pfam" id="PF13460"/>
    </source>
</evidence>
<evidence type="ECO:0000313" key="2">
    <source>
        <dbReference type="EMBL" id="KAH7324935.1"/>
    </source>
</evidence>
<dbReference type="PANTHER" id="PTHR14097">
    <property type="entry name" value="OXIDOREDUCTASE HTATIP2"/>
    <property type="match status" value="1"/>
</dbReference>
<dbReference type="InterPro" id="IPR016040">
    <property type="entry name" value="NAD(P)-bd_dom"/>
</dbReference>
<dbReference type="EMBL" id="JAGPNK010000003">
    <property type="protein sequence ID" value="KAH7324935.1"/>
    <property type="molecule type" value="Genomic_DNA"/>
</dbReference>
<dbReference type="InterPro" id="IPR036291">
    <property type="entry name" value="NAD(P)-bd_dom_sf"/>
</dbReference>
<dbReference type="OrthoDB" id="3535423at2759"/>
<reference evidence="2" key="1">
    <citation type="journal article" date="2021" name="Nat. Commun.">
        <title>Genetic determinants of endophytism in the Arabidopsis root mycobiome.</title>
        <authorList>
            <person name="Mesny F."/>
            <person name="Miyauchi S."/>
            <person name="Thiergart T."/>
            <person name="Pickel B."/>
            <person name="Atanasova L."/>
            <person name="Karlsson M."/>
            <person name="Huettel B."/>
            <person name="Barry K.W."/>
            <person name="Haridas S."/>
            <person name="Chen C."/>
            <person name="Bauer D."/>
            <person name="Andreopoulos W."/>
            <person name="Pangilinan J."/>
            <person name="LaButti K."/>
            <person name="Riley R."/>
            <person name="Lipzen A."/>
            <person name="Clum A."/>
            <person name="Drula E."/>
            <person name="Henrissat B."/>
            <person name="Kohler A."/>
            <person name="Grigoriev I.V."/>
            <person name="Martin F.M."/>
            <person name="Hacquard S."/>
        </authorList>
    </citation>
    <scope>NUCLEOTIDE SEQUENCE</scope>
    <source>
        <strain evidence="2">MPI-CAGE-CH-0235</strain>
    </source>
</reference>
<accession>A0A8K0WVY9</accession>
<sequence length="226" mass="24853">MKVIVTGATGLAGGGVVKQCLQDDRIDSLIILTRKHLSADVESNPKVQVIMHQDFSTYPDELMQKLQGADACIWCIGGRVDQFGNDKELCRRVGVDFTLAAAKAMSTHLAAPSSSGREFRFVYCSGKYAEWDQDKTLLFLGDTRRFKGLAEKGLRELAEATPGFEVWVLRPSGILSTEAPLYRRVVGKLYEAIDTAQLGRALVRVAVEGCEDKMLENDALHRMAAA</sequence>
<name>A0A8K0WVY9_9HYPO</name>
<dbReference type="Gene3D" id="3.40.50.720">
    <property type="entry name" value="NAD(P)-binding Rossmann-like Domain"/>
    <property type="match status" value="1"/>
</dbReference>
<dbReference type="PANTHER" id="PTHR14097:SF8">
    <property type="entry name" value="NAD(P)-BINDING DOMAIN-CONTAINING PROTEIN"/>
    <property type="match status" value="1"/>
</dbReference>
<feature type="domain" description="NAD(P)-binding" evidence="1">
    <location>
        <begin position="7"/>
        <end position="186"/>
    </location>
</feature>
<evidence type="ECO:0000313" key="3">
    <source>
        <dbReference type="Proteomes" id="UP000813444"/>
    </source>
</evidence>
<gene>
    <name evidence="2" type="ORF">B0I35DRAFT_172415</name>
</gene>
<dbReference type="Proteomes" id="UP000813444">
    <property type="component" value="Unassembled WGS sequence"/>
</dbReference>
<dbReference type="SUPFAM" id="SSF51735">
    <property type="entry name" value="NAD(P)-binding Rossmann-fold domains"/>
    <property type="match status" value="1"/>
</dbReference>
<keyword evidence="3" id="KW-1185">Reference proteome</keyword>
<protein>
    <recommendedName>
        <fullName evidence="1">NAD(P)-binding domain-containing protein</fullName>
    </recommendedName>
</protein>
<proteinExistence type="predicted"/>
<dbReference type="AlphaFoldDB" id="A0A8K0WVY9"/>
<comment type="caution">
    <text evidence="2">The sequence shown here is derived from an EMBL/GenBank/DDBJ whole genome shotgun (WGS) entry which is preliminary data.</text>
</comment>